<accession>A0AA36D551</accession>
<evidence type="ECO:0008006" key="4">
    <source>
        <dbReference type="Google" id="ProtNLM"/>
    </source>
</evidence>
<proteinExistence type="predicted"/>
<evidence type="ECO:0000256" key="1">
    <source>
        <dbReference type="SAM" id="SignalP"/>
    </source>
</evidence>
<keyword evidence="1" id="KW-0732">Signal</keyword>
<dbReference type="EMBL" id="CATQJA010002659">
    <property type="protein sequence ID" value="CAJ0580285.1"/>
    <property type="molecule type" value="Genomic_DNA"/>
</dbReference>
<evidence type="ECO:0000313" key="2">
    <source>
        <dbReference type="EMBL" id="CAJ0580285.1"/>
    </source>
</evidence>
<evidence type="ECO:0000313" key="3">
    <source>
        <dbReference type="Proteomes" id="UP001177023"/>
    </source>
</evidence>
<comment type="caution">
    <text evidence="2">The sequence shown here is derived from an EMBL/GenBank/DDBJ whole genome shotgun (WGS) entry which is preliminary data.</text>
</comment>
<reference evidence="2" key="1">
    <citation type="submission" date="2023-06" db="EMBL/GenBank/DDBJ databases">
        <authorList>
            <person name="Delattre M."/>
        </authorList>
    </citation>
    <scope>NUCLEOTIDE SEQUENCE</scope>
    <source>
        <strain evidence="2">AF72</strain>
    </source>
</reference>
<protein>
    <recommendedName>
        <fullName evidence="4">Secreted protein</fullName>
    </recommendedName>
</protein>
<sequence>MLKLLISVSCLFAATQAACSYSGPKCKDFINTTLAKLTTSFSVNDDIVCTIANDLGKAVASGITFEQCTSSLAANGGSYKSKLVMQKASMAGLLMQFQGCLTECGDADVMDFLPCTVLEAMNNKLAKPYKQKIQPKMAEMKAAGKSEAQRMEASCALGKAMATPALISEVTGKTMSLTWKDTWTKCIVNIVMKQNVMTLGKFIKPAFKCKQSKPSG</sequence>
<gene>
    <name evidence="2" type="ORF">MSPICULIGERA_LOCUS18483</name>
</gene>
<name>A0AA36D551_9BILA</name>
<organism evidence="2 3">
    <name type="scientific">Mesorhabditis spiculigera</name>
    <dbReference type="NCBI Taxonomy" id="96644"/>
    <lineage>
        <taxon>Eukaryota</taxon>
        <taxon>Metazoa</taxon>
        <taxon>Ecdysozoa</taxon>
        <taxon>Nematoda</taxon>
        <taxon>Chromadorea</taxon>
        <taxon>Rhabditida</taxon>
        <taxon>Rhabditina</taxon>
        <taxon>Rhabditomorpha</taxon>
        <taxon>Rhabditoidea</taxon>
        <taxon>Rhabditidae</taxon>
        <taxon>Mesorhabditinae</taxon>
        <taxon>Mesorhabditis</taxon>
    </lineage>
</organism>
<feature type="chain" id="PRO_5041377880" description="Secreted protein" evidence="1">
    <location>
        <begin position="18"/>
        <end position="216"/>
    </location>
</feature>
<dbReference type="AlphaFoldDB" id="A0AA36D551"/>
<feature type="signal peptide" evidence="1">
    <location>
        <begin position="1"/>
        <end position="17"/>
    </location>
</feature>
<dbReference type="Proteomes" id="UP001177023">
    <property type="component" value="Unassembled WGS sequence"/>
</dbReference>
<keyword evidence="3" id="KW-1185">Reference proteome</keyword>
<feature type="non-terminal residue" evidence="2">
    <location>
        <position position="1"/>
    </location>
</feature>